<dbReference type="PROSITE" id="PS50812">
    <property type="entry name" value="PWWP"/>
    <property type="match status" value="1"/>
</dbReference>
<dbReference type="Proteomes" id="UP000585474">
    <property type="component" value="Unassembled WGS sequence"/>
</dbReference>
<feature type="region of interest" description="Disordered" evidence="1">
    <location>
        <begin position="783"/>
        <end position="811"/>
    </location>
</feature>
<keyword evidence="4" id="KW-1185">Reference proteome</keyword>
<comment type="caution">
    <text evidence="3">The sequence shown here is derived from an EMBL/GenBank/DDBJ whole genome shotgun (WGS) entry which is preliminary data.</text>
</comment>
<dbReference type="Gene3D" id="2.30.30.140">
    <property type="match status" value="1"/>
</dbReference>
<feature type="region of interest" description="Disordered" evidence="1">
    <location>
        <begin position="422"/>
        <end position="555"/>
    </location>
</feature>
<dbReference type="SMART" id="SM00293">
    <property type="entry name" value="PWWP"/>
    <property type="match status" value="1"/>
</dbReference>
<evidence type="ECO:0000313" key="3">
    <source>
        <dbReference type="EMBL" id="GFZ11108.1"/>
    </source>
</evidence>
<reference evidence="3 4" key="1">
    <citation type="submission" date="2019-07" db="EMBL/GenBank/DDBJ databases">
        <title>De Novo Assembly of kiwifruit Actinidia rufa.</title>
        <authorList>
            <person name="Sugita-Konishi S."/>
            <person name="Sato K."/>
            <person name="Mori E."/>
            <person name="Abe Y."/>
            <person name="Kisaki G."/>
            <person name="Hamano K."/>
            <person name="Suezawa K."/>
            <person name="Otani M."/>
            <person name="Fukuda T."/>
            <person name="Manabe T."/>
            <person name="Gomi K."/>
            <person name="Tabuchi M."/>
            <person name="Akimitsu K."/>
            <person name="Kataoka I."/>
        </authorList>
    </citation>
    <scope>NUCLEOTIDE SEQUENCE [LARGE SCALE GENOMIC DNA]</scope>
    <source>
        <strain evidence="4">cv. Fuchu</strain>
    </source>
</reference>
<evidence type="ECO:0000256" key="1">
    <source>
        <dbReference type="SAM" id="MobiDB-lite"/>
    </source>
</evidence>
<sequence length="811" mass="89599">MSVKLDDIDLNADVVSAERSDEAHRVNKLEPIGSEAETLALVVVRKEKTRVLICITVEGVGESVNLDVFSEDTSPIVPAVASGSSSHGGAEHDSSRVLKCADELPDRSSHLVTTDWDRKFISGIGNEGTEVKGETGIEPRLADDTTPHNNGFGSNGNEGVFIETQTEDILQPQDTEKENIKRVALKPECDVKESRTEKEGQFHVSDLVWGKVRSHPWWPGQIFGASDASEKARKYCKKDSFLVAYFGDQTFAWNDASLIKPFRTHFSQMEKQSSTEAFRHAVDRALEEVSRRVEFGLACSCLTGEMHDKIKTQIIVNAGIREEASRRDGGDEFSSAASFMPVNVVQYLKALAQSPYSGIDRLEFAIAQAQLLAFNHWKGFCQLPEFKMLDGLLEDGAYSPVIGERKYSEGITEDAICVPSGKKQFPLGKGKPGKGKGKLVIQDTSSRKRREISSDGVSPSKKERRMSDLMSRSPSNLSNCEDEPDGKAGRNLSSSSSVKKRKADDSVPDESRVKNKKVSLSPVTKKAVFKSWRKHTTKSDKSQRRKGIPPEYPPPAEMLLQLHVAARDHTKGYNSLKSNVSFFSDFRNSFCLENSTSREHKKSTGKVFGKQTGKKLSYPETTETSGFEGMEDSYWTDRIVQSNNEEQVLFEPETPNEKGSPTIEPEAALESSAKSNSKQESAVGDCELDGETTGCVDEKNDEAYTPTALILNFTDLDSLPSESNLNNIFRHYGPLNESDTEVLKKSRRAKVIFKRRSDAETAFSSTGKFSTFGPSLVSYRLNYLPSTQRKTSTSPTKQSRKSSTSGEGNAA</sequence>
<feature type="compositionally biased region" description="Polar residues" evidence="1">
    <location>
        <begin position="470"/>
        <end position="479"/>
    </location>
</feature>
<dbReference type="OrthoDB" id="62853at2759"/>
<evidence type="ECO:0000259" key="2">
    <source>
        <dbReference type="PROSITE" id="PS50812"/>
    </source>
</evidence>
<feature type="region of interest" description="Disordered" evidence="1">
    <location>
        <begin position="650"/>
        <end position="698"/>
    </location>
</feature>
<dbReference type="AlphaFoldDB" id="A0A7J0GK40"/>
<feature type="compositionally biased region" description="Basic residues" evidence="1">
    <location>
        <begin position="527"/>
        <end position="536"/>
    </location>
</feature>
<dbReference type="CDD" id="cd05162">
    <property type="entry name" value="PWWP"/>
    <property type="match status" value="1"/>
</dbReference>
<organism evidence="3 4">
    <name type="scientific">Actinidia rufa</name>
    <dbReference type="NCBI Taxonomy" id="165716"/>
    <lineage>
        <taxon>Eukaryota</taxon>
        <taxon>Viridiplantae</taxon>
        <taxon>Streptophyta</taxon>
        <taxon>Embryophyta</taxon>
        <taxon>Tracheophyta</taxon>
        <taxon>Spermatophyta</taxon>
        <taxon>Magnoliopsida</taxon>
        <taxon>eudicotyledons</taxon>
        <taxon>Gunneridae</taxon>
        <taxon>Pentapetalae</taxon>
        <taxon>asterids</taxon>
        <taxon>Ericales</taxon>
        <taxon>Actinidiaceae</taxon>
        <taxon>Actinidia</taxon>
    </lineage>
</organism>
<name>A0A7J0GK40_9ERIC</name>
<feature type="compositionally biased region" description="Basic and acidic residues" evidence="1">
    <location>
        <begin position="502"/>
        <end position="513"/>
    </location>
</feature>
<proteinExistence type="predicted"/>
<feature type="domain" description="PWWP" evidence="2">
    <location>
        <begin position="204"/>
        <end position="253"/>
    </location>
</feature>
<dbReference type="SUPFAM" id="SSF63748">
    <property type="entry name" value="Tudor/PWWP/MBT"/>
    <property type="match status" value="1"/>
</dbReference>
<dbReference type="InterPro" id="IPR000313">
    <property type="entry name" value="PWWP_dom"/>
</dbReference>
<evidence type="ECO:0000313" key="4">
    <source>
        <dbReference type="Proteomes" id="UP000585474"/>
    </source>
</evidence>
<accession>A0A7J0GK40</accession>
<dbReference type="EMBL" id="BJWL01000022">
    <property type="protein sequence ID" value="GFZ11108.1"/>
    <property type="molecule type" value="Genomic_DNA"/>
</dbReference>
<dbReference type="PANTHER" id="PTHR42851">
    <property type="entry name" value="ALDOLASE-RELATED"/>
    <property type="match status" value="1"/>
</dbReference>
<dbReference type="InterPro" id="IPR053063">
    <property type="entry name" value="PWWP_domain_containing_PDP"/>
</dbReference>
<dbReference type="Pfam" id="PF00855">
    <property type="entry name" value="PWWP"/>
    <property type="match status" value="1"/>
</dbReference>
<dbReference type="PANTHER" id="PTHR42851:SF19">
    <property type="entry name" value="PWWP DOMAIN-CONTAINING PROTEIN 2-RELATED"/>
    <property type="match status" value="1"/>
</dbReference>
<protein>
    <submittedName>
        <fullName evidence="3">Tudor/PWWP/MBT superfamily protein</fullName>
    </submittedName>
</protein>
<feature type="compositionally biased region" description="Polar residues" evidence="1">
    <location>
        <begin position="784"/>
        <end position="811"/>
    </location>
</feature>
<gene>
    <name evidence="3" type="ORF">Acr_22g0005060</name>
</gene>